<keyword evidence="2 3" id="KW-0040">ANK repeat</keyword>
<dbReference type="InterPro" id="IPR054186">
    <property type="entry name" value="DUF6891"/>
</dbReference>
<dbReference type="RefSeq" id="WP_251803632.1">
    <property type="nucleotide sequence ID" value="NZ_JAMQOL010000067.1"/>
</dbReference>
<dbReference type="PROSITE" id="PS50088">
    <property type="entry name" value="ANK_REPEAT"/>
    <property type="match status" value="1"/>
</dbReference>
<dbReference type="PANTHER" id="PTHR24171:SF8">
    <property type="entry name" value="BRCA1-ASSOCIATED RING DOMAIN PROTEIN 1"/>
    <property type="match status" value="1"/>
</dbReference>
<dbReference type="Pfam" id="PF12796">
    <property type="entry name" value="Ank_2"/>
    <property type="match status" value="1"/>
</dbReference>
<organism evidence="5 6">
    <name type="scientific">Paractinoplanes hotanensis</name>
    <dbReference type="NCBI Taxonomy" id="2906497"/>
    <lineage>
        <taxon>Bacteria</taxon>
        <taxon>Bacillati</taxon>
        <taxon>Actinomycetota</taxon>
        <taxon>Actinomycetes</taxon>
        <taxon>Micromonosporales</taxon>
        <taxon>Micromonosporaceae</taxon>
        <taxon>Paractinoplanes</taxon>
    </lineage>
</organism>
<keyword evidence="1" id="KW-0677">Repeat</keyword>
<evidence type="ECO:0000256" key="3">
    <source>
        <dbReference type="PROSITE-ProRule" id="PRU00023"/>
    </source>
</evidence>
<evidence type="ECO:0000256" key="2">
    <source>
        <dbReference type="ARBA" id="ARBA00023043"/>
    </source>
</evidence>
<dbReference type="SUPFAM" id="SSF48403">
    <property type="entry name" value="Ankyrin repeat"/>
    <property type="match status" value="1"/>
</dbReference>
<name>A0ABT0YCU7_9ACTN</name>
<comment type="caution">
    <text evidence="5">The sequence shown here is derived from an EMBL/GenBank/DDBJ whole genome shotgun (WGS) entry which is preliminary data.</text>
</comment>
<dbReference type="SMART" id="SM00248">
    <property type="entry name" value="ANK"/>
    <property type="match status" value="2"/>
</dbReference>
<keyword evidence="6" id="KW-1185">Reference proteome</keyword>
<protein>
    <submittedName>
        <fullName evidence="5">Ankyrin repeat domain-containing protein</fullName>
    </submittedName>
</protein>
<evidence type="ECO:0000313" key="6">
    <source>
        <dbReference type="Proteomes" id="UP001523216"/>
    </source>
</evidence>
<dbReference type="EMBL" id="JAMQOL010000067">
    <property type="protein sequence ID" value="MCM4083864.1"/>
    <property type="molecule type" value="Genomic_DNA"/>
</dbReference>
<evidence type="ECO:0000313" key="5">
    <source>
        <dbReference type="EMBL" id="MCM4083864.1"/>
    </source>
</evidence>
<evidence type="ECO:0000256" key="1">
    <source>
        <dbReference type="ARBA" id="ARBA00022737"/>
    </source>
</evidence>
<dbReference type="Proteomes" id="UP001523216">
    <property type="component" value="Unassembled WGS sequence"/>
</dbReference>
<reference evidence="5 6" key="1">
    <citation type="submission" date="2022-06" db="EMBL/GenBank/DDBJ databases">
        <title>Actinoplanes abujensis sp. nov., isolated from Nigerian arid soil.</title>
        <authorList>
            <person name="Ding P."/>
        </authorList>
    </citation>
    <scope>NUCLEOTIDE SEQUENCE [LARGE SCALE GENOMIC DNA]</scope>
    <source>
        <strain evidence="6">TRM88002</strain>
    </source>
</reference>
<evidence type="ECO:0000259" key="4">
    <source>
        <dbReference type="Pfam" id="PF21831"/>
    </source>
</evidence>
<proteinExistence type="predicted"/>
<gene>
    <name evidence="5" type="ORF">LXN57_40590</name>
</gene>
<dbReference type="InterPro" id="IPR036770">
    <property type="entry name" value="Ankyrin_rpt-contain_sf"/>
</dbReference>
<dbReference type="InterPro" id="IPR002110">
    <property type="entry name" value="Ankyrin_rpt"/>
</dbReference>
<dbReference type="Pfam" id="PF21831">
    <property type="entry name" value="DUF6891"/>
    <property type="match status" value="1"/>
</dbReference>
<dbReference type="Gene3D" id="1.25.40.20">
    <property type="entry name" value="Ankyrin repeat-containing domain"/>
    <property type="match status" value="1"/>
</dbReference>
<feature type="domain" description="DUF6891" evidence="4">
    <location>
        <begin position="152"/>
        <end position="267"/>
    </location>
</feature>
<dbReference type="PANTHER" id="PTHR24171">
    <property type="entry name" value="ANKYRIN REPEAT DOMAIN-CONTAINING PROTEIN 39-RELATED"/>
    <property type="match status" value="1"/>
</dbReference>
<dbReference type="PROSITE" id="PS50297">
    <property type="entry name" value="ANK_REP_REGION"/>
    <property type="match status" value="1"/>
</dbReference>
<feature type="repeat" description="ANK" evidence="3">
    <location>
        <begin position="78"/>
        <end position="111"/>
    </location>
</feature>
<sequence>MTAKGDHSDIFEAARLGDVRAVQDHLGAGADMSAVDPYGFTALHSAAIGADATPVAQNLAVLDLLVRAGSSLEQRSGDGRTALFLAAEFASSTDAVQLLLNAGAQADIATDNGLHVLDNARAPAVAQLLSRVTGRPVPRQATPEPDPVRMQARQWHAASARIAAVFETLTGAGVVALQNIGSSQEDGFAECARAYRSHGGAAAGLHGFCYYTRQDTKRAKRTGRLPLAFWGAPEGAPGDMKRVGELVVGAFRDHGFDVDWNGSGDTRPLADLRAS</sequence>
<accession>A0ABT0YCU7</accession>